<evidence type="ECO:0000313" key="2">
    <source>
        <dbReference type="Proteomes" id="UP000772591"/>
    </source>
</evidence>
<dbReference type="EMBL" id="JADEVO010000021">
    <property type="protein sequence ID" value="MBN3966717.1"/>
    <property type="molecule type" value="Genomic_DNA"/>
</dbReference>
<organism evidence="1 2">
    <name type="scientific">Pseudomonas gregormendelii</name>
    <dbReference type="NCBI Taxonomy" id="1628277"/>
    <lineage>
        <taxon>Bacteria</taxon>
        <taxon>Pseudomonadati</taxon>
        <taxon>Pseudomonadota</taxon>
        <taxon>Gammaproteobacteria</taxon>
        <taxon>Pseudomonadales</taxon>
        <taxon>Pseudomonadaceae</taxon>
        <taxon>Pseudomonas</taxon>
    </lineage>
</organism>
<dbReference type="RefSeq" id="WP_160298063.1">
    <property type="nucleotide sequence ID" value="NZ_JADEVO010000021.1"/>
</dbReference>
<sequence length="48" mass="5371">MDFLTAEKPVEDFMLLGCGTWTPHPANSPCGREPARDCGLTFNIFVER</sequence>
<name>A0ABS3AHR6_9PSED</name>
<accession>A0ABS3AHR6</accession>
<protein>
    <submittedName>
        <fullName evidence="1">Uncharacterized protein</fullName>
    </submittedName>
</protein>
<comment type="caution">
    <text evidence="1">The sequence shown here is derived from an EMBL/GenBank/DDBJ whole genome shotgun (WGS) entry which is preliminary data.</text>
</comment>
<keyword evidence="2" id="KW-1185">Reference proteome</keyword>
<proteinExistence type="predicted"/>
<evidence type="ECO:0000313" key="1">
    <source>
        <dbReference type="EMBL" id="MBN3966717.1"/>
    </source>
</evidence>
<dbReference type="Proteomes" id="UP000772591">
    <property type="component" value="Unassembled WGS sequence"/>
</dbReference>
<gene>
    <name evidence="1" type="ORF">IMW75_15690</name>
</gene>
<reference evidence="1 2" key="1">
    <citation type="journal article" date="2021" name="Int. J. Syst. Evol. Microbiol.">
        <title>Pseudomonas piscium sp. nov., Pseudomonas pisciculturae sp. nov., Pseudomonas mucoides sp. nov. and Pseudomonas neuropathica sp. nov. isolated from rainbow trout.</title>
        <authorList>
            <person name="Duman M."/>
            <person name="Mulet M."/>
            <person name="Altun S."/>
            <person name="Saticioglu I.B."/>
            <person name="Gomila M."/>
            <person name="Lalucat J."/>
            <person name="Garcia-Valdes E."/>
        </authorList>
    </citation>
    <scope>NUCLEOTIDE SEQUENCE [LARGE SCALE GENOMIC DNA]</scope>
    <source>
        <strain evidence="1 2">LMG 28632</strain>
    </source>
</reference>